<evidence type="ECO:0000313" key="1">
    <source>
        <dbReference type="EMBL" id="GAA6502485.1"/>
    </source>
</evidence>
<gene>
    <name evidence="1" type="ORF">K340107D12_53010</name>
</gene>
<dbReference type="EMBL" id="BAABZQ010000001">
    <property type="protein sequence ID" value="GAA6502485.1"/>
    <property type="molecule type" value="Genomic_DNA"/>
</dbReference>
<dbReference type="Proteomes" id="UP001600941">
    <property type="component" value="Unassembled WGS sequence"/>
</dbReference>
<organism evidence="1 2">
    <name type="scientific">Blautia parvula</name>
    <dbReference type="NCBI Taxonomy" id="2877527"/>
    <lineage>
        <taxon>Bacteria</taxon>
        <taxon>Bacillati</taxon>
        <taxon>Bacillota</taxon>
        <taxon>Clostridia</taxon>
        <taxon>Lachnospirales</taxon>
        <taxon>Lachnospiraceae</taxon>
        <taxon>Blautia</taxon>
    </lineage>
</organism>
<comment type="caution">
    <text evidence="1">The sequence shown here is derived from an EMBL/GenBank/DDBJ whole genome shotgun (WGS) entry which is preliminary data.</text>
</comment>
<proteinExistence type="predicted"/>
<keyword evidence="2" id="KW-1185">Reference proteome</keyword>
<evidence type="ECO:0000313" key="2">
    <source>
        <dbReference type="Proteomes" id="UP001600941"/>
    </source>
</evidence>
<accession>A0ABQ0C121</accession>
<protein>
    <submittedName>
        <fullName evidence="1">Uncharacterized protein</fullName>
    </submittedName>
</protein>
<reference evidence="1 2" key="1">
    <citation type="submission" date="2024-04" db="EMBL/GenBank/DDBJ databases">
        <title>Defined microbial consortia suppress multidrug-resistant proinflammatory Enterobacteriaceae via ecological control.</title>
        <authorList>
            <person name="Furuichi M."/>
            <person name="Kawaguchi T."/>
            <person name="Pust M."/>
            <person name="Yasuma K."/>
            <person name="Plichta D."/>
            <person name="Hasegawa N."/>
            <person name="Ohya T."/>
            <person name="Bhattarai S."/>
            <person name="Sasajima S."/>
            <person name="Aoto Y."/>
            <person name="Tuganbaev T."/>
            <person name="Yaginuma M."/>
            <person name="Ueda M."/>
            <person name="Okahashi N."/>
            <person name="Amafuji K."/>
            <person name="Kiridooshi Y."/>
            <person name="Sugita K."/>
            <person name="Strazar M."/>
            <person name="Skelly A."/>
            <person name="Suda W."/>
            <person name="Hattori M."/>
            <person name="Nakamoto N."/>
            <person name="Caballero S."/>
            <person name="Norman J."/>
            <person name="Olle B."/>
            <person name="Tanoue T."/>
            <person name="Arita M."/>
            <person name="Bucci V."/>
            <person name="Atarashi K."/>
            <person name="Xavier R."/>
            <person name="Honda K."/>
        </authorList>
    </citation>
    <scope>NUCLEOTIDE SEQUENCE [LARGE SCALE GENOMIC DNA]</scope>
    <source>
        <strain evidence="2">k34-0107-D12</strain>
    </source>
</reference>
<sequence length="78" mass="8878">MCLYGKEITTSFFIINDADVYDRRSYGVKQGIANNIYYYPGAEFVRQCTGRAVDFGFCRIGRIPGSANWGDHAEVWLL</sequence>
<name>A0ABQ0C121_9FIRM</name>